<accession>A0A1H5WW48</accession>
<dbReference type="RefSeq" id="WP_103924904.1">
    <property type="nucleotide sequence ID" value="NZ_FNVR01000011.1"/>
</dbReference>
<dbReference type="SUPFAM" id="SSF52200">
    <property type="entry name" value="Toll/Interleukin receptor TIR domain"/>
    <property type="match status" value="1"/>
</dbReference>
<reference evidence="3" key="1">
    <citation type="submission" date="2016-10" db="EMBL/GenBank/DDBJ databases">
        <authorList>
            <person name="Varghese N."/>
            <person name="Submissions S."/>
        </authorList>
    </citation>
    <scope>NUCLEOTIDE SEQUENCE [LARGE SCALE GENOMIC DNA]</scope>
    <source>
        <strain evidence="3">DSM 17298</strain>
    </source>
</reference>
<evidence type="ECO:0000313" key="2">
    <source>
        <dbReference type="EMBL" id="SEG03187.1"/>
    </source>
</evidence>
<dbReference type="AlphaFoldDB" id="A0A1H5WW48"/>
<dbReference type="GO" id="GO:0007165">
    <property type="term" value="P:signal transduction"/>
    <property type="evidence" value="ECO:0007669"/>
    <property type="project" value="InterPro"/>
</dbReference>
<dbReference type="STRING" id="1120964.GCA_001313265_03793"/>
<dbReference type="EMBL" id="FNVR01000011">
    <property type="protein sequence ID" value="SEG03187.1"/>
    <property type="molecule type" value="Genomic_DNA"/>
</dbReference>
<dbReference type="InterPro" id="IPR035897">
    <property type="entry name" value="Toll_tir_struct_dom_sf"/>
</dbReference>
<gene>
    <name evidence="2" type="ORF">SAMN03080598_02242</name>
</gene>
<dbReference type="InterPro" id="IPR000157">
    <property type="entry name" value="TIR_dom"/>
</dbReference>
<name>A0A1H5WW48_9BACT</name>
<protein>
    <submittedName>
        <fullName evidence="2">TIR domain-containing protein</fullName>
    </submittedName>
</protein>
<dbReference type="PROSITE" id="PS50104">
    <property type="entry name" value="TIR"/>
    <property type="match status" value="1"/>
</dbReference>
<dbReference type="Proteomes" id="UP000236736">
    <property type="component" value="Unassembled WGS sequence"/>
</dbReference>
<dbReference type="OrthoDB" id="574237at2"/>
<organism evidence="2 3">
    <name type="scientific">Algoriphagus boritolerans DSM 17298 = JCM 18970</name>
    <dbReference type="NCBI Taxonomy" id="1120964"/>
    <lineage>
        <taxon>Bacteria</taxon>
        <taxon>Pseudomonadati</taxon>
        <taxon>Bacteroidota</taxon>
        <taxon>Cytophagia</taxon>
        <taxon>Cytophagales</taxon>
        <taxon>Cyclobacteriaceae</taxon>
        <taxon>Algoriphagus</taxon>
    </lineage>
</organism>
<evidence type="ECO:0000313" key="3">
    <source>
        <dbReference type="Proteomes" id="UP000236736"/>
    </source>
</evidence>
<sequence>MSNGKIFISYRREDTSGESGRLKDKLEQVFGQENIFYDVETLEAGLNFDLSIAKALNESKVLLAMIGPHWLKATDSNGTMRIQKPNDWVRKEISEALKRNLRVIPILVNGAEMPDPEVLPDDLKELSLKHAQELTSSRWNYDVGELTKVLEKLIPKIPVPKSDPISNPRTFIPPLSKPKGWWAKNYLWALGGLVFFLILLIMCVPEEEVIYPDPDNITIDDSKEEAQVDIRTQNPEGNEIYNSLQLENQEPAPPQPSTDSQDAYDVSGYWLLKDLQGNQSTLAFSQNGSEFTFYEYNILNIQIGNGSGRIEGNQLYAEYYNTLLEIGGRIELNTSNSGQSWSGLVIFPSAGTSSEITLSRN</sequence>
<keyword evidence="3" id="KW-1185">Reference proteome</keyword>
<dbReference type="Gene3D" id="3.40.50.10140">
    <property type="entry name" value="Toll/interleukin-1 receptor homology (TIR) domain"/>
    <property type="match status" value="1"/>
</dbReference>
<dbReference type="Pfam" id="PF13676">
    <property type="entry name" value="TIR_2"/>
    <property type="match status" value="1"/>
</dbReference>
<evidence type="ECO:0000259" key="1">
    <source>
        <dbReference type="PROSITE" id="PS50104"/>
    </source>
</evidence>
<feature type="domain" description="TIR" evidence="1">
    <location>
        <begin position="2"/>
        <end position="157"/>
    </location>
</feature>
<proteinExistence type="predicted"/>